<gene>
    <name evidence="2" type="ORF">CJD36_016815</name>
</gene>
<comment type="caution">
    <text evidence="2">The sequence shown here is derived from an EMBL/GenBank/DDBJ whole genome shotgun (WGS) entry which is preliminary data.</text>
</comment>
<evidence type="ECO:0000313" key="3">
    <source>
        <dbReference type="Proteomes" id="UP000239872"/>
    </source>
</evidence>
<organism evidence="2 3">
    <name type="scientific">Flavipsychrobacter stenotrophus</name>
    <dbReference type="NCBI Taxonomy" id="2077091"/>
    <lineage>
        <taxon>Bacteria</taxon>
        <taxon>Pseudomonadati</taxon>
        <taxon>Bacteroidota</taxon>
        <taxon>Chitinophagia</taxon>
        <taxon>Chitinophagales</taxon>
        <taxon>Chitinophagaceae</taxon>
        <taxon>Flavipsychrobacter</taxon>
    </lineage>
</organism>
<name>A0A2S7SSI8_9BACT</name>
<keyword evidence="3" id="KW-1185">Reference proteome</keyword>
<evidence type="ECO:0000313" key="2">
    <source>
        <dbReference type="EMBL" id="PQJ09601.1"/>
    </source>
</evidence>
<dbReference type="EMBL" id="PPSL01000005">
    <property type="protein sequence ID" value="PQJ09601.1"/>
    <property type="molecule type" value="Genomic_DNA"/>
</dbReference>
<evidence type="ECO:0000256" key="1">
    <source>
        <dbReference type="SAM" id="MobiDB-lite"/>
    </source>
</evidence>
<dbReference type="RefSeq" id="WP_105040372.1">
    <property type="nucleotide sequence ID" value="NZ_PPSL01000005.1"/>
</dbReference>
<dbReference type="AlphaFoldDB" id="A0A2S7SSI8"/>
<accession>A0A2S7SSI8</accession>
<feature type="region of interest" description="Disordered" evidence="1">
    <location>
        <begin position="187"/>
        <end position="215"/>
    </location>
</feature>
<protein>
    <submittedName>
        <fullName evidence="2">Uncharacterized protein</fullName>
    </submittedName>
</protein>
<reference evidence="2 3" key="1">
    <citation type="submission" date="2018-01" db="EMBL/GenBank/DDBJ databases">
        <title>A novel member of the phylum Bacteroidetes isolated from glacier ice.</title>
        <authorList>
            <person name="Liu Q."/>
            <person name="Xin Y.-H."/>
        </authorList>
    </citation>
    <scope>NUCLEOTIDE SEQUENCE [LARGE SCALE GENOMIC DNA]</scope>
    <source>
        <strain evidence="2 3">RB1R16</strain>
    </source>
</reference>
<sequence length="296" mass="32974">MKKTNYTINVKMMPVNQLKQAAMLKRYGIDKPSEFEIDQLGRFGLTEHLKGVVITATGVVLCNWEFVQVAKAAKIKEIEVTTIENLLDDEIPQVVSLMNVRKRLTKKALANLIIDYRDYLTKNETGITWACDVPGDSTDAKIGKLIGYSYGMVNGYQKIYKYHPEFLGMIDKDEMSYTEALKAIKEENNPPSLPCETPGNDVPPAPTASKAPKNNYAGERNMVECEAMESIQIRYASGKTVDVIIEGSAALCQLFGKEIEVAYTSRKEAFEGGAEFHRLDAAGNLYNIELVIRKAA</sequence>
<proteinExistence type="predicted"/>
<dbReference type="Proteomes" id="UP000239872">
    <property type="component" value="Unassembled WGS sequence"/>
</dbReference>